<dbReference type="InterPro" id="IPR001920">
    <property type="entry name" value="Asp/Glu_race"/>
</dbReference>
<dbReference type="PANTHER" id="PTHR21198:SF7">
    <property type="entry name" value="ASPARTATE-GLUTAMATE RACEMASE FAMILY"/>
    <property type="match status" value="1"/>
</dbReference>
<protein>
    <submittedName>
        <fullName evidence="3">L-aspartate/glutamate-specific racemase</fullName>
    </submittedName>
</protein>
<comment type="similarity">
    <text evidence="1">Belongs to the aspartate/glutamate racemases family.</text>
</comment>
<keyword evidence="2" id="KW-0413">Isomerase</keyword>
<dbReference type="PROSITE" id="PS00924">
    <property type="entry name" value="ASP_GLU_RACEMASE_2"/>
    <property type="match status" value="1"/>
</dbReference>
<name>A0ABP9V0L0_9BACT</name>
<organism evidence="3 4">
    <name type="scientific">Rubritalea halochordaticola</name>
    <dbReference type="NCBI Taxonomy" id="714537"/>
    <lineage>
        <taxon>Bacteria</taxon>
        <taxon>Pseudomonadati</taxon>
        <taxon>Verrucomicrobiota</taxon>
        <taxon>Verrucomicrobiia</taxon>
        <taxon>Verrucomicrobiales</taxon>
        <taxon>Rubritaleaceae</taxon>
        <taxon>Rubritalea</taxon>
    </lineage>
</organism>
<dbReference type="Proteomes" id="UP001424741">
    <property type="component" value="Unassembled WGS sequence"/>
</dbReference>
<dbReference type="Gene3D" id="3.40.50.1860">
    <property type="match status" value="2"/>
</dbReference>
<dbReference type="InterPro" id="IPR015942">
    <property type="entry name" value="Asp/Glu/hydantoin_racemase"/>
</dbReference>
<dbReference type="PANTHER" id="PTHR21198">
    <property type="entry name" value="GLUTAMATE RACEMASE"/>
    <property type="match status" value="1"/>
</dbReference>
<evidence type="ECO:0000313" key="4">
    <source>
        <dbReference type="Proteomes" id="UP001424741"/>
    </source>
</evidence>
<evidence type="ECO:0000256" key="1">
    <source>
        <dbReference type="ARBA" id="ARBA00007847"/>
    </source>
</evidence>
<dbReference type="SUPFAM" id="SSF53681">
    <property type="entry name" value="Aspartate/glutamate racemase"/>
    <property type="match status" value="2"/>
</dbReference>
<dbReference type="InterPro" id="IPR004380">
    <property type="entry name" value="Asp_race"/>
</dbReference>
<dbReference type="EMBL" id="BAABRL010000002">
    <property type="protein sequence ID" value="GAA5494837.1"/>
    <property type="molecule type" value="Genomic_DNA"/>
</dbReference>
<accession>A0ABP9V0L0</accession>
<sequence>MKTLGLIGGTSWHSTVEYYSTLNRAINQHYGDNTNPPLHLVSLNQHEIHELQRSGDWQTISTIFIDAAQKLARSGCDAIALCANTPHKIYEPLQESLNIPVLHIADAIADSLKAQDLDCIGLLGTRFTMQEDFIRGRLLSQHQITTLVPAPTEQDIIQQHFYDKLSMGIFDDESRAAFLKIIEKLATKGAKAVVLGCTEFPILLRDSQSQIPLIDSLQSHCHFLTQYLLD</sequence>
<reference evidence="3 4" key="1">
    <citation type="submission" date="2024-02" db="EMBL/GenBank/DDBJ databases">
        <title>Rubritalea halochordaticola NBRC 107102.</title>
        <authorList>
            <person name="Ichikawa N."/>
            <person name="Katano-Makiyama Y."/>
            <person name="Hidaka K."/>
        </authorList>
    </citation>
    <scope>NUCLEOTIDE SEQUENCE [LARGE SCALE GENOMIC DNA]</scope>
    <source>
        <strain evidence="3 4">NBRC 107102</strain>
    </source>
</reference>
<comment type="caution">
    <text evidence="3">The sequence shown here is derived from an EMBL/GenBank/DDBJ whole genome shotgun (WGS) entry which is preliminary data.</text>
</comment>
<keyword evidence="4" id="KW-1185">Reference proteome</keyword>
<dbReference type="NCBIfam" id="TIGR00035">
    <property type="entry name" value="asp_race"/>
    <property type="match status" value="1"/>
</dbReference>
<dbReference type="InterPro" id="IPR033134">
    <property type="entry name" value="Asp/Glu_racemase_AS_2"/>
</dbReference>
<proteinExistence type="inferred from homology"/>
<evidence type="ECO:0000313" key="3">
    <source>
        <dbReference type="EMBL" id="GAA5494837.1"/>
    </source>
</evidence>
<gene>
    <name evidence="3" type="primary">ygeA</name>
    <name evidence="3" type="ORF">Rhal01_01001</name>
</gene>
<evidence type="ECO:0000256" key="2">
    <source>
        <dbReference type="ARBA" id="ARBA00023235"/>
    </source>
</evidence>
<dbReference type="Pfam" id="PF01177">
    <property type="entry name" value="Asp_Glu_race"/>
    <property type="match status" value="1"/>
</dbReference>
<dbReference type="RefSeq" id="WP_346187725.1">
    <property type="nucleotide sequence ID" value="NZ_BAABRL010000002.1"/>
</dbReference>